<comment type="caution">
    <text evidence="2">The sequence shown here is derived from an EMBL/GenBank/DDBJ whole genome shotgun (WGS) entry which is preliminary data.</text>
</comment>
<name>A0A1G2DV56_9BACT</name>
<reference evidence="2 3" key="1">
    <citation type="journal article" date="2016" name="Nat. Commun.">
        <title>Thousands of microbial genomes shed light on interconnected biogeochemical processes in an aquifer system.</title>
        <authorList>
            <person name="Anantharaman K."/>
            <person name="Brown C.T."/>
            <person name="Hug L.A."/>
            <person name="Sharon I."/>
            <person name="Castelle C.J."/>
            <person name="Probst A.J."/>
            <person name="Thomas B.C."/>
            <person name="Singh A."/>
            <person name="Wilkins M.J."/>
            <person name="Karaoz U."/>
            <person name="Brodie E.L."/>
            <person name="Williams K.H."/>
            <person name="Hubbard S.S."/>
            <person name="Banfield J.F."/>
        </authorList>
    </citation>
    <scope>NUCLEOTIDE SEQUENCE [LARGE SCALE GENOMIC DNA]</scope>
</reference>
<organism evidence="2 3">
    <name type="scientific">Candidatus Nealsonbacteria bacterium RBG_13_37_56</name>
    <dbReference type="NCBI Taxonomy" id="1801661"/>
    <lineage>
        <taxon>Bacteria</taxon>
        <taxon>Candidatus Nealsoniibacteriota</taxon>
    </lineage>
</organism>
<proteinExistence type="predicted"/>
<gene>
    <name evidence="2" type="ORF">A2V72_01750</name>
</gene>
<dbReference type="Proteomes" id="UP000178893">
    <property type="component" value="Unassembled WGS sequence"/>
</dbReference>
<dbReference type="EMBL" id="MHLW01000039">
    <property type="protein sequence ID" value="OGZ17416.1"/>
    <property type="molecule type" value="Genomic_DNA"/>
</dbReference>
<protein>
    <recommendedName>
        <fullName evidence="4">DUF4446 domain-containing protein</fullName>
    </recommendedName>
</protein>
<dbReference type="AlphaFoldDB" id="A0A1G2DV56"/>
<evidence type="ECO:0000313" key="3">
    <source>
        <dbReference type="Proteomes" id="UP000178893"/>
    </source>
</evidence>
<dbReference type="Pfam" id="PF14584">
    <property type="entry name" value="DUF4446"/>
    <property type="match status" value="1"/>
</dbReference>
<evidence type="ECO:0000256" key="1">
    <source>
        <dbReference type="SAM" id="Coils"/>
    </source>
</evidence>
<evidence type="ECO:0000313" key="2">
    <source>
        <dbReference type="EMBL" id="OGZ17416.1"/>
    </source>
</evidence>
<keyword evidence="1" id="KW-0175">Coiled coil</keyword>
<accession>A0A1G2DV56</accession>
<dbReference type="InterPro" id="IPR027981">
    <property type="entry name" value="DUF4446"/>
</dbReference>
<sequence length="123" mass="14098">MFNLFNKNKKEKEPQNLEEVLKEIKSLRKEVQMVSKELEILEKESKFFVQKIGIIRYNPFSNVGSDQSFSLALLDADNNGMVITSLFSQEGNRVYGKSVRSGSSEYSLSEEEKKAIEKAIQKL</sequence>
<feature type="coiled-coil region" evidence="1">
    <location>
        <begin position="10"/>
        <end position="44"/>
    </location>
</feature>
<evidence type="ECO:0008006" key="4">
    <source>
        <dbReference type="Google" id="ProtNLM"/>
    </source>
</evidence>